<organism evidence="1 2">
    <name type="scientific">Psophocarpus tetragonolobus</name>
    <name type="common">Winged bean</name>
    <name type="synonym">Dolichos tetragonolobus</name>
    <dbReference type="NCBI Taxonomy" id="3891"/>
    <lineage>
        <taxon>Eukaryota</taxon>
        <taxon>Viridiplantae</taxon>
        <taxon>Streptophyta</taxon>
        <taxon>Embryophyta</taxon>
        <taxon>Tracheophyta</taxon>
        <taxon>Spermatophyta</taxon>
        <taxon>Magnoliopsida</taxon>
        <taxon>eudicotyledons</taxon>
        <taxon>Gunneridae</taxon>
        <taxon>Pentapetalae</taxon>
        <taxon>rosids</taxon>
        <taxon>fabids</taxon>
        <taxon>Fabales</taxon>
        <taxon>Fabaceae</taxon>
        <taxon>Papilionoideae</taxon>
        <taxon>50 kb inversion clade</taxon>
        <taxon>NPAAA clade</taxon>
        <taxon>indigoferoid/millettioid clade</taxon>
        <taxon>Phaseoleae</taxon>
        <taxon>Psophocarpus</taxon>
    </lineage>
</organism>
<name>A0AAN9XIZ2_PSOTE</name>
<comment type="caution">
    <text evidence="1">The sequence shown here is derived from an EMBL/GenBank/DDBJ whole genome shotgun (WGS) entry which is preliminary data.</text>
</comment>
<keyword evidence="2" id="KW-1185">Reference proteome</keyword>
<evidence type="ECO:0000313" key="1">
    <source>
        <dbReference type="EMBL" id="KAK7393849.1"/>
    </source>
</evidence>
<dbReference type="EMBL" id="JAYMYS010000005">
    <property type="protein sequence ID" value="KAK7393849.1"/>
    <property type="molecule type" value="Genomic_DNA"/>
</dbReference>
<evidence type="ECO:0000313" key="2">
    <source>
        <dbReference type="Proteomes" id="UP001386955"/>
    </source>
</evidence>
<protein>
    <submittedName>
        <fullName evidence="1">Uncharacterized protein</fullName>
    </submittedName>
</protein>
<proteinExistence type="predicted"/>
<gene>
    <name evidence="1" type="ORF">VNO78_22413</name>
</gene>
<accession>A0AAN9XIZ2</accession>
<dbReference type="AlphaFoldDB" id="A0AAN9XIZ2"/>
<dbReference type="Proteomes" id="UP001386955">
    <property type="component" value="Unassembled WGS sequence"/>
</dbReference>
<reference evidence="1 2" key="1">
    <citation type="submission" date="2024-01" db="EMBL/GenBank/DDBJ databases">
        <title>The genomes of 5 underutilized Papilionoideae crops provide insights into root nodulation and disease resistanc.</title>
        <authorList>
            <person name="Jiang F."/>
        </authorList>
    </citation>
    <scope>NUCLEOTIDE SEQUENCE [LARGE SCALE GENOMIC DNA]</scope>
    <source>
        <strain evidence="1">DUOXIRENSHENG_FW03</strain>
        <tissue evidence="1">Leaves</tissue>
    </source>
</reference>
<sequence length="118" mass="13551">MGWLILWEAGQGIVEEIWKALRATMNGVWATTYGAHGMEELASYRVQKCIVGGVNGKEGEEDNKGTQLSKWVKGEFIREVRFIKTSDGKMVSTAVWRYQYQYLDVIYVYSTTRGFRIL</sequence>